<dbReference type="Pfam" id="PF07733">
    <property type="entry name" value="DNA_pol3_alpha"/>
    <property type="match status" value="1"/>
</dbReference>
<evidence type="ECO:0000259" key="2">
    <source>
        <dbReference type="Pfam" id="PF02811"/>
    </source>
</evidence>
<dbReference type="InterPro" id="IPR004805">
    <property type="entry name" value="DnaE2/DnaE/PolC"/>
</dbReference>
<dbReference type="PANTHER" id="PTHR32294:SF0">
    <property type="entry name" value="DNA POLYMERASE III SUBUNIT ALPHA"/>
    <property type="match status" value="1"/>
</dbReference>
<dbReference type="PANTHER" id="PTHR32294">
    <property type="entry name" value="DNA POLYMERASE III SUBUNIT ALPHA"/>
    <property type="match status" value="1"/>
</dbReference>
<gene>
    <name evidence="4" type="ORF">JCM19296_29</name>
</gene>
<dbReference type="GO" id="GO:0016779">
    <property type="term" value="F:nucleotidyltransferase activity"/>
    <property type="evidence" value="ECO:0007669"/>
    <property type="project" value="UniProtKB-KW"/>
</dbReference>
<dbReference type="Proteomes" id="UP000028980">
    <property type="component" value="Unassembled WGS sequence"/>
</dbReference>
<dbReference type="GO" id="GO:0008408">
    <property type="term" value="F:3'-5' exonuclease activity"/>
    <property type="evidence" value="ECO:0007669"/>
    <property type="project" value="InterPro"/>
</dbReference>
<dbReference type="EMBL" id="BBLG01000001">
    <property type="protein sequence ID" value="GAK74451.1"/>
    <property type="molecule type" value="Genomic_DNA"/>
</dbReference>
<sequence>MRYGTFNEQDLIELALENGVKTIVLTDINNTSACLNFIRLCAQHQLHGVLGIDFRNNHHQQYVGIAKNNDGLQELNTFLSYHLENKIPFPSEPPAFDNVYLIYPFDKVIELDKVRFRESEFIGISTTAVRKMPFTSYINMLDKMVVMQTVSFRSKKDYNAHRLLRCIDLNILLSQLPESQQGNVEQQMIPVSQLKKVFKEYPIILQNTTQLLSQCHVSFNFENAQLNANQQVYSTSKEADYAKLRKLAYEGIKDRYGDREDKTVVIKRIEKEIGIVHKKGFVAYFLINWRICEYARSKGFFYVGRGSGANSILAIYLKSQRLIR</sequence>
<evidence type="ECO:0000313" key="5">
    <source>
        <dbReference type="Proteomes" id="UP000028980"/>
    </source>
</evidence>
<evidence type="ECO:0000313" key="4">
    <source>
        <dbReference type="EMBL" id="GAK74451.1"/>
    </source>
</evidence>
<evidence type="ECO:0000256" key="1">
    <source>
        <dbReference type="ARBA" id="ARBA00019114"/>
    </source>
</evidence>
<dbReference type="InterPro" id="IPR011708">
    <property type="entry name" value="DNA_pol3_alpha_NTPase_dom"/>
</dbReference>
<organism evidence="4 5">
    <name type="scientific">Nonlabens ulvanivorans</name>
    <name type="common">Persicivirga ulvanivorans</name>
    <dbReference type="NCBI Taxonomy" id="906888"/>
    <lineage>
        <taxon>Bacteria</taxon>
        <taxon>Pseudomonadati</taxon>
        <taxon>Bacteroidota</taxon>
        <taxon>Flavobacteriia</taxon>
        <taxon>Flavobacteriales</taxon>
        <taxon>Flavobacteriaceae</taxon>
        <taxon>Nonlabens</taxon>
    </lineage>
</organism>
<proteinExistence type="predicted"/>
<feature type="domain" description="PHP" evidence="2">
    <location>
        <begin position="8"/>
        <end position="86"/>
    </location>
</feature>
<name>A0A081D6A5_NONUL</name>
<keyword evidence="4" id="KW-0808">Transferase</keyword>
<accession>A0A081D6A5</accession>
<comment type="caution">
    <text evidence="4">The sequence shown here is derived from an EMBL/GenBank/DDBJ whole genome shotgun (WGS) entry which is preliminary data.</text>
</comment>
<dbReference type="GO" id="GO:0006260">
    <property type="term" value="P:DNA replication"/>
    <property type="evidence" value="ECO:0007669"/>
    <property type="project" value="InterPro"/>
</dbReference>
<dbReference type="Pfam" id="PF02811">
    <property type="entry name" value="PHP"/>
    <property type="match status" value="1"/>
</dbReference>
<reference evidence="4 5" key="1">
    <citation type="journal article" date="2014" name="Genome Announc.">
        <title>Draft Genome Sequences of Marine Flavobacterium Nonlabens Strains NR17, NR24, NR27, NR32, NR33, and Ara13.</title>
        <authorList>
            <person name="Nakanishi M."/>
            <person name="Meirelles P."/>
            <person name="Suzuki R."/>
            <person name="Takatani N."/>
            <person name="Mino S."/>
            <person name="Suda W."/>
            <person name="Oshima K."/>
            <person name="Hattori M."/>
            <person name="Ohkuma M."/>
            <person name="Hosokawa M."/>
            <person name="Miyashita K."/>
            <person name="Thompson F.L."/>
            <person name="Niwa A."/>
            <person name="Sawabe T."/>
            <person name="Sawabe T."/>
        </authorList>
    </citation>
    <scope>NUCLEOTIDE SEQUENCE [LARGE SCALE GENOMIC DNA]</scope>
    <source>
        <strain evidence="5">JCM19296</strain>
    </source>
</reference>
<keyword evidence="4" id="KW-0548">Nucleotidyltransferase</keyword>
<evidence type="ECO:0000259" key="3">
    <source>
        <dbReference type="Pfam" id="PF07733"/>
    </source>
</evidence>
<feature type="domain" description="Bacterial DNA polymerase III alpha subunit NTPase" evidence="3">
    <location>
        <begin position="243"/>
        <end position="317"/>
    </location>
</feature>
<protein>
    <recommendedName>
        <fullName evidence="1">DNA polymerase III subunit alpha</fullName>
    </recommendedName>
</protein>
<dbReference type="Gene3D" id="3.20.20.140">
    <property type="entry name" value="Metal-dependent hydrolases"/>
    <property type="match status" value="2"/>
</dbReference>
<dbReference type="InterPro" id="IPR004013">
    <property type="entry name" value="PHP_dom"/>
</dbReference>
<dbReference type="AlphaFoldDB" id="A0A081D6A5"/>